<evidence type="ECO:0000313" key="3">
    <source>
        <dbReference type="Proteomes" id="UP000032180"/>
    </source>
</evidence>
<keyword evidence="3" id="KW-1185">Reference proteome</keyword>
<dbReference type="PROSITE" id="PS50181">
    <property type="entry name" value="FBOX"/>
    <property type="match status" value="1"/>
</dbReference>
<evidence type="ECO:0000313" key="2">
    <source>
        <dbReference type="EnsemblPlants" id="LPERR07G05510.1"/>
    </source>
</evidence>
<dbReference type="InterPro" id="IPR001810">
    <property type="entry name" value="F-box_dom"/>
</dbReference>
<accession>A0A0D9WWJ5</accession>
<organism evidence="2 3">
    <name type="scientific">Leersia perrieri</name>
    <dbReference type="NCBI Taxonomy" id="77586"/>
    <lineage>
        <taxon>Eukaryota</taxon>
        <taxon>Viridiplantae</taxon>
        <taxon>Streptophyta</taxon>
        <taxon>Embryophyta</taxon>
        <taxon>Tracheophyta</taxon>
        <taxon>Spermatophyta</taxon>
        <taxon>Magnoliopsida</taxon>
        <taxon>Liliopsida</taxon>
        <taxon>Poales</taxon>
        <taxon>Poaceae</taxon>
        <taxon>BOP clade</taxon>
        <taxon>Oryzoideae</taxon>
        <taxon>Oryzeae</taxon>
        <taxon>Oryzinae</taxon>
        <taxon>Leersia</taxon>
    </lineage>
</organism>
<dbReference type="InterPro" id="IPR017451">
    <property type="entry name" value="F-box-assoc_interact_dom"/>
</dbReference>
<name>A0A0D9WWJ5_9ORYZ</name>
<feature type="domain" description="F-box" evidence="1">
    <location>
        <begin position="19"/>
        <end position="64"/>
    </location>
</feature>
<dbReference type="SMART" id="SM00256">
    <property type="entry name" value="FBOX"/>
    <property type="match status" value="1"/>
</dbReference>
<dbReference type="Pfam" id="PF08268">
    <property type="entry name" value="FBA_3"/>
    <property type="match status" value="1"/>
</dbReference>
<dbReference type="EnsemblPlants" id="LPERR07G05510.1">
    <property type="protein sequence ID" value="LPERR07G05510.1"/>
    <property type="gene ID" value="LPERR07G05510"/>
</dbReference>
<sequence length="403" mass="46257">MTTMCCSPLTEQGRRMHASSNTGILPLDVLIEVLVRLPAKELCRLRAVCWSWRSMTTDRIFIKAHATHHREQLFLAGFEDDNTNVHIMDLAGNVLKRIAIPVGHKVVSTHHDLVCVATEKNSCHVLNLATGAVYELPENPADEHMHHVHIRKPYTSFAFGFAASMGEYKVLRMFDRPDFTDLGPRQLCEVFTVNGGRGQARWRGKQSYKFLVEMRKENRSVVINGVVYFLMDTIYNAMIWGGLGAAIHPDFIFSFDLETEEWRKVMQGPISRSFVFNSNSSLKEYLSIWDQLRLAELKGYLVLVYHQRICSTMDLWFLTDYETRTWVKEYSIQTESFIPILEYDVKPLLVLDDGRIVIWLGSTKLLLIYDPRTNTSAEVKMRQLTQVELYTGSLLGIQNGDVL</sequence>
<dbReference type="HOGENOM" id="CLU_033501_1_0_1"/>
<reference evidence="2" key="3">
    <citation type="submission" date="2015-04" db="UniProtKB">
        <authorList>
            <consortium name="EnsemblPlants"/>
        </authorList>
    </citation>
    <scope>IDENTIFICATION</scope>
</reference>
<dbReference type="CDD" id="cd22157">
    <property type="entry name" value="F-box_AtFBW1-like"/>
    <property type="match status" value="1"/>
</dbReference>
<reference evidence="3" key="2">
    <citation type="submission" date="2013-12" db="EMBL/GenBank/DDBJ databases">
        <authorList>
            <person name="Yu Y."/>
            <person name="Lee S."/>
            <person name="de Baynast K."/>
            <person name="Wissotski M."/>
            <person name="Liu L."/>
            <person name="Talag J."/>
            <person name="Goicoechea J."/>
            <person name="Angelova A."/>
            <person name="Jetty R."/>
            <person name="Kudrna D."/>
            <person name="Golser W."/>
            <person name="Rivera L."/>
            <person name="Zhang J."/>
            <person name="Wing R."/>
        </authorList>
    </citation>
    <scope>NUCLEOTIDE SEQUENCE</scope>
</reference>
<dbReference type="InterPro" id="IPR013187">
    <property type="entry name" value="F-box-assoc_dom_typ3"/>
</dbReference>
<dbReference type="InterPro" id="IPR036047">
    <property type="entry name" value="F-box-like_dom_sf"/>
</dbReference>
<reference evidence="2 3" key="1">
    <citation type="submission" date="2012-08" db="EMBL/GenBank/DDBJ databases">
        <title>Oryza genome evolution.</title>
        <authorList>
            <person name="Wing R.A."/>
        </authorList>
    </citation>
    <scope>NUCLEOTIDE SEQUENCE</scope>
</reference>
<dbReference type="eggNOG" id="ENOG502R423">
    <property type="taxonomic scope" value="Eukaryota"/>
</dbReference>
<dbReference type="PANTHER" id="PTHR31111:SF133">
    <property type="entry name" value="OS07G0196600 PROTEIN"/>
    <property type="match status" value="1"/>
</dbReference>
<dbReference type="SUPFAM" id="SSF50965">
    <property type="entry name" value="Galactose oxidase, central domain"/>
    <property type="match status" value="1"/>
</dbReference>
<dbReference type="STRING" id="77586.A0A0D9WWJ5"/>
<dbReference type="PANTHER" id="PTHR31111">
    <property type="entry name" value="BNAA05G37150D PROTEIN-RELATED"/>
    <property type="match status" value="1"/>
</dbReference>
<dbReference type="AlphaFoldDB" id="A0A0D9WWJ5"/>
<dbReference type="NCBIfam" id="TIGR01640">
    <property type="entry name" value="F_box_assoc_1"/>
    <property type="match status" value="1"/>
</dbReference>
<dbReference type="SUPFAM" id="SSF81383">
    <property type="entry name" value="F-box domain"/>
    <property type="match status" value="1"/>
</dbReference>
<dbReference type="Gene3D" id="1.20.1280.50">
    <property type="match status" value="1"/>
</dbReference>
<dbReference type="Gramene" id="LPERR07G05510.1">
    <property type="protein sequence ID" value="LPERR07G05510.1"/>
    <property type="gene ID" value="LPERR07G05510"/>
</dbReference>
<evidence type="ECO:0000259" key="1">
    <source>
        <dbReference type="PROSITE" id="PS50181"/>
    </source>
</evidence>
<protein>
    <recommendedName>
        <fullName evidence="1">F-box domain-containing protein</fullName>
    </recommendedName>
</protein>
<proteinExistence type="predicted"/>
<dbReference type="Pfam" id="PF12937">
    <property type="entry name" value="F-box-like"/>
    <property type="match status" value="1"/>
</dbReference>
<dbReference type="InterPro" id="IPR011043">
    <property type="entry name" value="Gal_Oxase/kelch_b-propeller"/>
</dbReference>
<dbReference type="Proteomes" id="UP000032180">
    <property type="component" value="Chromosome 7"/>
</dbReference>